<protein>
    <recommendedName>
        <fullName evidence="1">Alpha-L-rhamnosidase C-terminal domain-containing protein</fullName>
    </recommendedName>
</protein>
<evidence type="ECO:0000313" key="2">
    <source>
        <dbReference type="EMBL" id="GAJ04597.1"/>
    </source>
</evidence>
<evidence type="ECO:0000259" key="1">
    <source>
        <dbReference type="Pfam" id="PF17390"/>
    </source>
</evidence>
<organism evidence="2">
    <name type="scientific">marine sediment metagenome</name>
    <dbReference type="NCBI Taxonomy" id="412755"/>
    <lineage>
        <taxon>unclassified sequences</taxon>
        <taxon>metagenomes</taxon>
        <taxon>ecological metagenomes</taxon>
    </lineage>
</organism>
<feature type="domain" description="Alpha-L-rhamnosidase C-terminal" evidence="1">
    <location>
        <begin position="7"/>
        <end position="77"/>
    </location>
</feature>
<gene>
    <name evidence="2" type="ORF">S12H4_46683</name>
</gene>
<sequence>MYQSNTIQPIAPGFKVFQIQPHPVDLTWARGKVPTPRGDISVTWQGSQEKSDNDASFELKVYIPKGTTGEVFVPGLAIANRAVSLNDLVFWSQSKVKMKPRGVKKVEREDNYLRVTLEGPGEYQFKVLTLIEGYRGTGWKMSPEEVRQLFPKEEFSDLGHPVIDFGSGAIDELVDFFYFEDQILDKKVTI</sequence>
<dbReference type="EMBL" id="BARW01028992">
    <property type="protein sequence ID" value="GAJ04597.1"/>
    <property type="molecule type" value="Genomic_DNA"/>
</dbReference>
<proteinExistence type="predicted"/>
<name>X1ULY2_9ZZZZ</name>
<dbReference type="InterPro" id="IPR035398">
    <property type="entry name" value="Bac_rhamnosid_C"/>
</dbReference>
<comment type="caution">
    <text evidence="2">The sequence shown here is derived from an EMBL/GenBank/DDBJ whole genome shotgun (WGS) entry which is preliminary data.</text>
</comment>
<dbReference type="AlphaFoldDB" id="X1ULY2"/>
<feature type="non-terminal residue" evidence="2">
    <location>
        <position position="190"/>
    </location>
</feature>
<accession>X1ULY2</accession>
<dbReference type="Pfam" id="PF17390">
    <property type="entry name" value="Bac_rhamnosid_C"/>
    <property type="match status" value="1"/>
</dbReference>
<reference evidence="2" key="1">
    <citation type="journal article" date="2014" name="Front. Microbiol.">
        <title>High frequency of phylogenetically diverse reductive dehalogenase-homologous genes in deep subseafloor sedimentary metagenomes.</title>
        <authorList>
            <person name="Kawai M."/>
            <person name="Futagami T."/>
            <person name="Toyoda A."/>
            <person name="Takaki Y."/>
            <person name="Nishi S."/>
            <person name="Hori S."/>
            <person name="Arai W."/>
            <person name="Tsubouchi T."/>
            <person name="Morono Y."/>
            <person name="Uchiyama I."/>
            <person name="Ito T."/>
            <person name="Fujiyama A."/>
            <person name="Inagaki F."/>
            <person name="Takami H."/>
        </authorList>
    </citation>
    <scope>NUCLEOTIDE SEQUENCE</scope>
    <source>
        <strain evidence="2">Expedition CK06-06</strain>
    </source>
</reference>
<dbReference type="Gene3D" id="2.60.420.10">
    <property type="entry name" value="Maltose phosphorylase, domain 3"/>
    <property type="match status" value="1"/>
</dbReference>